<protein>
    <recommendedName>
        <fullName evidence="2">DUF6821 domain-containing protein</fullName>
    </recommendedName>
</protein>
<reference evidence="3" key="5">
    <citation type="journal article" date="2021" name="G3 (Bethesda)">
        <title>Aegilops tauschii genome assembly Aet v5.0 features greater sequence contiguity and improved annotation.</title>
        <authorList>
            <person name="Wang L."/>
            <person name="Zhu T."/>
            <person name="Rodriguez J.C."/>
            <person name="Deal K.R."/>
            <person name="Dubcovsky J."/>
            <person name="McGuire P.E."/>
            <person name="Lux T."/>
            <person name="Spannagl M."/>
            <person name="Mayer K.F.X."/>
            <person name="Baldrich P."/>
            <person name="Meyers B.C."/>
            <person name="Huo N."/>
            <person name="Gu Y.Q."/>
            <person name="Zhou H."/>
            <person name="Devos K.M."/>
            <person name="Bennetzen J.L."/>
            <person name="Unver T."/>
            <person name="Budak H."/>
            <person name="Gulick P.J."/>
            <person name="Galiba G."/>
            <person name="Kalapos B."/>
            <person name="Nelson D.R."/>
            <person name="Li P."/>
            <person name="You F.M."/>
            <person name="Luo M.C."/>
            <person name="Dvorak J."/>
        </authorList>
    </citation>
    <scope>NUCLEOTIDE SEQUENCE [LARGE SCALE GENOMIC DNA]</scope>
    <source>
        <strain evidence="3">cv. AL8/78</strain>
    </source>
</reference>
<dbReference type="Pfam" id="PF20705">
    <property type="entry name" value="DUF6821"/>
    <property type="match status" value="1"/>
</dbReference>
<evidence type="ECO:0000259" key="2">
    <source>
        <dbReference type="Pfam" id="PF20705"/>
    </source>
</evidence>
<dbReference type="PANTHER" id="PTHR33646:SF8">
    <property type="entry name" value="OS07G0204100 PROTEIN"/>
    <property type="match status" value="1"/>
</dbReference>
<evidence type="ECO:0000313" key="3">
    <source>
        <dbReference type="EnsemblPlants" id="AET2Gv20407600.1"/>
    </source>
</evidence>
<accession>A0A453B8N2</accession>
<keyword evidence="4" id="KW-1185">Reference proteome</keyword>
<proteinExistence type="predicted"/>
<organism evidence="3 4">
    <name type="scientific">Aegilops tauschii subsp. strangulata</name>
    <name type="common">Goatgrass</name>
    <dbReference type="NCBI Taxonomy" id="200361"/>
    <lineage>
        <taxon>Eukaryota</taxon>
        <taxon>Viridiplantae</taxon>
        <taxon>Streptophyta</taxon>
        <taxon>Embryophyta</taxon>
        <taxon>Tracheophyta</taxon>
        <taxon>Spermatophyta</taxon>
        <taxon>Magnoliopsida</taxon>
        <taxon>Liliopsida</taxon>
        <taxon>Poales</taxon>
        <taxon>Poaceae</taxon>
        <taxon>BOP clade</taxon>
        <taxon>Pooideae</taxon>
        <taxon>Triticodae</taxon>
        <taxon>Triticeae</taxon>
        <taxon>Triticinae</taxon>
        <taxon>Aegilops</taxon>
    </lineage>
</organism>
<reference evidence="4" key="2">
    <citation type="journal article" date="2017" name="Nat. Plants">
        <title>The Aegilops tauschii genome reveals multiple impacts of transposons.</title>
        <authorList>
            <person name="Zhao G."/>
            <person name="Zou C."/>
            <person name="Li K."/>
            <person name="Wang K."/>
            <person name="Li T."/>
            <person name="Gao L."/>
            <person name="Zhang X."/>
            <person name="Wang H."/>
            <person name="Yang Z."/>
            <person name="Liu X."/>
            <person name="Jiang W."/>
            <person name="Mao L."/>
            <person name="Kong X."/>
            <person name="Jiao Y."/>
            <person name="Jia J."/>
        </authorList>
    </citation>
    <scope>NUCLEOTIDE SEQUENCE [LARGE SCALE GENOMIC DNA]</scope>
    <source>
        <strain evidence="4">cv. AL8/78</strain>
    </source>
</reference>
<dbReference type="InterPro" id="IPR045883">
    <property type="entry name" value="At4g13530-like"/>
</dbReference>
<name>A0A453B8N2_AEGTS</name>
<reference evidence="4" key="1">
    <citation type="journal article" date="2014" name="Science">
        <title>Ancient hybridizations among the ancestral genomes of bread wheat.</title>
        <authorList>
            <consortium name="International Wheat Genome Sequencing Consortium,"/>
            <person name="Marcussen T."/>
            <person name="Sandve S.R."/>
            <person name="Heier L."/>
            <person name="Spannagl M."/>
            <person name="Pfeifer M."/>
            <person name="Jakobsen K.S."/>
            <person name="Wulff B.B."/>
            <person name="Steuernagel B."/>
            <person name="Mayer K.F."/>
            <person name="Olsen O.A."/>
        </authorList>
    </citation>
    <scope>NUCLEOTIDE SEQUENCE [LARGE SCALE GENOMIC DNA]</scope>
    <source>
        <strain evidence="4">cv. AL8/78</strain>
    </source>
</reference>
<dbReference type="EnsemblPlants" id="AET2Gv20407600.1">
    <property type="protein sequence ID" value="AET2Gv20407600.1"/>
    <property type="gene ID" value="AET2Gv20407600"/>
</dbReference>
<dbReference type="AlphaFoldDB" id="A0A453B8N2"/>
<reference evidence="3" key="4">
    <citation type="submission" date="2019-03" db="UniProtKB">
        <authorList>
            <consortium name="EnsemblPlants"/>
        </authorList>
    </citation>
    <scope>IDENTIFICATION</scope>
</reference>
<dbReference type="PANTHER" id="PTHR33646">
    <property type="entry name" value="GB|AAF00631.1"/>
    <property type="match status" value="1"/>
</dbReference>
<reference evidence="3" key="3">
    <citation type="journal article" date="2017" name="Nature">
        <title>Genome sequence of the progenitor of the wheat D genome Aegilops tauschii.</title>
        <authorList>
            <person name="Luo M.C."/>
            <person name="Gu Y.Q."/>
            <person name="Puiu D."/>
            <person name="Wang H."/>
            <person name="Twardziok S.O."/>
            <person name="Deal K.R."/>
            <person name="Huo N."/>
            <person name="Zhu T."/>
            <person name="Wang L."/>
            <person name="Wang Y."/>
            <person name="McGuire P.E."/>
            <person name="Liu S."/>
            <person name="Long H."/>
            <person name="Ramasamy R.K."/>
            <person name="Rodriguez J.C."/>
            <person name="Van S.L."/>
            <person name="Yuan L."/>
            <person name="Wang Z."/>
            <person name="Xia Z."/>
            <person name="Xiao L."/>
            <person name="Anderson O.D."/>
            <person name="Ouyang S."/>
            <person name="Liang Y."/>
            <person name="Zimin A.V."/>
            <person name="Pertea G."/>
            <person name="Qi P."/>
            <person name="Bennetzen J.L."/>
            <person name="Dai X."/>
            <person name="Dawson M.W."/>
            <person name="Muller H.G."/>
            <person name="Kugler K."/>
            <person name="Rivarola-Duarte L."/>
            <person name="Spannagl M."/>
            <person name="Mayer K.F.X."/>
            <person name="Lu F.H."/>
            <person name="Bevan M.W."/>
            <person name="Leroy P."/>
            <person name="Li P."/>
            <person name="You F.M."/>
            <person name="Sun Q."/>
            <person name="Liu Z."/>
            <person name="Lyons E."/>
            <person name="Wicker T."/>
            <person name="Salzberg S.L."/>
            <person name="Devos K.M."/>
            <person name="Dvorak J."/>
        </authorList>
    </citation>
    <scope>NUCLEOTIDE SEQUENCE [LARGE SCALE GENOMIC DNA]</scope>
    <source>
        <strain evidence="3">cv. AL8/78</strain>
    </source>
</reference>
<feature type="region of interest" description="Disordered" evidence="1">
    <location>
        <begin position="63"/>
        <end position="121"/>
    </location>
</feature>
<dbReference type="InterPro" id="IPR049224">
    <property type="entry name" value="DUF6821"/>
</dbReference>
<sequence>ADRGVRMQPAEMDSPAREMQEMDEFVLVPHAADLWSYQLDEDDDAHESDARFFAGNDEKTIDVNHFASEPTPNAALQCATTEPPAPSGSDSESEDSVADEEEAVDGLSEKASDADEDGEVVVADQEPECKEWEGDHGHGWQQHAVGVICSVGLAAAATGLALLLGGQQQTPHKVHFRAAGGRKVTKVSARRDARLEQGMSVPRFEHAPAMISFGGSYGGHLF</sequence>
<feature type="domain" description="DUF6821" evidence="2">
    <location>
        <begin position="126"/>
        <end position="219"/>
    </location>
</feature>
<dbReference type="Proteomes" id="UP000015105">
    <property type="component" value="Chromosome 2D"/>
</dbReference>
<feature type="compositionally biased region" description="Acidic residues" evidence="1">
    <location>
        <begin position="91"/>
        <end position="104"/>
    </location>
</feature>
<evidence type="ECO:0000256" key="1">
    <source>
        <dbReference type="SAM" id="MobiDB-lite"/>
    </source>
</evidence>
<evidence type="ECO:0000313" key="4">
    <source>
        <dbReference type="Proteomes" id="UP000015105"/>
    </source>
</evidence>
<dbReference type="Gramene" id="AET2Gv20407600.1">
    <property type="protein sequence ID" value="AET2Gv20407600.1"/>
    <property type="gene ID" value="AET2Gv20407600"/>
</dbReference>